<gene>
    <name evidence="2" type="ORF">SAMN05216521_10152</name>
</gene>
<dbReference type="InterPro" id="IPR050639">
    <property type="entry name" value="SSR_resolvase"/>
</dbReference>
<dbReference type="PANTHER" id="PTHR30461:SF23">
    <property type="entry name" value="DNA RECOMBINASE-RELATED"/>
    <property type="match status" value="1"/>
</dbReference>
<dbReference type="Proteomes" id="UP000182121">
    <property type="component" value="Unassembled WGS sequence"/>
</dbReference>
<protein>
    <submittedName>
        <fullName evidence="2">Recombinase zinc beta ribbon domain-containing protein</fullName>
    </submittedName>
</protein>
<evidence type="ECO:0000313" key="2">
    <source>
        <dbReference type="EMBL" id="SET60322.1"/>
    </source>
</evidence>
<dbReference type="InterPro" id="IPR038109">
    <property type="entry name" value="DNA_bind_recomb_sf"/>
</dbReference>
<feature type="domain" description="Recombinase" evidence="1">
    <location>
        <begin position="25"/>
        <end position="150"/>
    </location>
</feature>
<evidence type="ECO:0000313" key="3">
    <source>
        <dbReference type="Proteomes" id="UP000182121"/>
    </source>
</evidence>
<comment type="caution">
    <text evidence="2">The sequence shown here is derived from an EMBL/GenBank/DDBJ whole genome shotgun (WGS) entry which is preliminary data.</text>
</comment>
<dbReference type="GO" id="GO:0003677">
    <property type="term" value="F:DNA binding"/>
    <property type="evidence" value="ECO:0007669"/>
    <property type="project" value="InterPro"/>
</dbReference>
<dbReference type="InterPro" id="IPR025827">
    <property type="entry name" value="Zn_ribbon_recom_dom"/>
</dbReference>
<dbReference type="Gene3D" id="3.90.1750.20">
    <property type="entry name" value="Putative Large Serine Recombinase, Chain B, Domain 2"/>
    <property type="match status" value="1"/>
</dbReference>
<dbReference type="Pfam" id="PF13408">
    <property type="entry name" value="Zn_ribbon_recom"/>
    <property type="match status" value="1"/>
</dbReference>
<name>A0A1I0FPL7_9FIRM</name>
<dbReference type="RefSeq" id="WP_074662306.1">
    <property type="nucleotide sequence ID" value="NZ_FOIO01000015.1"/>
</dbReference>
<dbReference type="PROSITE" id="PS51737">
    <property type="entry name" value="RECOMBINASE_DNA_BIND"/>
    <property type="match status" value="1"/>
</dbReference>
<accession>A0A1I0FPL7</accession>
<sequence length="256" mass="30000">MSQNIQWGFQRRFEQGITLNNYKYFYGFDVIEGELVINEQQAEVVRNIFNWYLQGMSLGQIKQQLEKEQIKTASGKDVWSKSVIQGMLCNEKYAGDSMLQKYFSHDFLNRQKEKNIGQKARYYVHDSHEGIVSKEVFEQVQKEIERRKNIVEGVEGVKQNRKYNAKNVMGNLLECDECGAPYRRRTERGKVVYRCATRVEKGRDACKDSVTVEEEWIKRELGEGVCGGEYQEDIVRKKVERVLIGRDIRLKILFKG</sequence>
<evidence type="ECO:0000259" key="1">
    <source>
        <dbReference type="PROSITE" id="PS51737"/>
    </source>
</evidence>
<proteinExistence type="predicted"/>
<organism evidence="2 3">
    <name type="scientific">Enterocloster clostridioformis</name>
    <dbReference type="NCBI Taxonomy" id="1531"/>
    <lineage>
        <taxon>Bacteria</taxon>
        <taxon>Bacillati</taxon>
        <taxon>Bacillota</taxon>
        <taxon>Clostridia</taxon>
        <taxon>Lachnospirales</taxon>
        <taxon>Lachnospiraceae</taxon>
        <taxon>Enterocloster</taxon>
    </lineage>
</organism>
<dbReference type="PANTHER" id="PTHR30461">
    <property type="entry name" value="DNA-INVERTASE FROM LAMBDOID PROPHAGE"/>
    <property type="match status" value="1"/>
</dbReference>
<dbReference type="GO" id="GO:0000150">
    <property type="term" value="F:DNA strand exchange activity"/>
    <property type="evidence" value="ECO:0007669"/>
    <property type="project" value="InterPro"/>
</dbReference>
<dbReference type="AlphaFoldDB" id="A0A1I0FPL7"/>
<reference evidence="2 3" key="1">
    <citation type="submission" date="2016-10" db="EMBL/GenBank/DDBJ databases">
        <authorList>
            <person name="Varghese N."/>
            <person name="Submissions S."/>
        </authorList>
    </citation>
    <scope>NUCLEOTIDE SEQUENCE [LARGE SCALE GENOMIC DNA]</scope>
    <source>
        <strain evidence="2 3">NLAE-zl-C196</strain>
    </source>
</reference>
<dbReference type="Pfam" id="PF07508">
    <property type="entry name" value="Recombinase"/>
    <property type="match status" value="1"/>
</dbReference>
<dbReference type="InterPro" id="IPR011109">
    <property type="entry name" value="DNA_bind_recombinase_dom"/>
</dbReference>
<dbReference type="EMBL" id="FOIO01000015">
    <property type="protein sequence ID" value="SET60322.1"/>
    <property type="molecule type" value="Genomic_DNA"/>
</dbReference>